<name>A0ABY5J220_9BACT</name>
<dbReference type="PANTHER" id="PTHR11659">
    <property type="entry name" value="GLUTAMYL-TRNA GLN AMIDOTRANSFERASE SUBUNIT B MITOCHONDRIAL AND PROKARYOTIC PET112-RELATED"/>
    <property type="match status" value="1"/>
</dbReference>
<dbReference type="SMART" id="SM00845">
    <property type="entry name" value="GatB_Yqey"/>
    <property type="match status" value="1"/>
</dbReference>
<evidence type="ECO:0000256" key="7">
    <source>
        <dbReference type="ARBA" id="ARBA00024799"/>
    </source>
</evidence>
<proteinExistence type="inferred from homology"/>
<dbReference type="InterPro" id="IPR018027">
    <property type="entry name" value="Asn/Gln_amidotransferase"/>
</dbReference>
<evidence type="ECO:0000256" key="2">
    <source>
        <dbReference type="ARBA" id="ARBA00011123"/>
    </source>
</evidence>
<dbReference type="InterPro" id="IPR023168">
    <property type="entry name" value="GatB_Yqey_C_2"/>
</dbReference>
<dbReference type="InterPro" id="IPR017958">
    <property type="entry name" value="Gln-tRNA_amidoTrfase_suB_CS"/>
</dbReference>
<keyword evidence="6 10" id="KW-0648">Protein biosynthesis</keyword>
<comment type="function">
    <text evidence="7 10">Allows the formation of correctly charged Asn-tRNA(Asn) or Gln-tRNA(Gln) through the transamidation of misacylated Asp-tRNA(Asn) or Glu-tRNA(Gln) in organisms which lack either or both of asparaginyl-tRNA or glutaminyl-tRNA synthetases. The reaction takes place in the presence of glutamine and ATP through an activated phospho-Asp-tRNA(Asn) or phospho-Glu-tRNA(Gln).</text>
</comment>
<keyword evidence="3 10" id="KW-0436">Ligase</keyword>
<gene>
    <name evidence="10 12" type="primary">gatB</name>
    <name evidence="12" type="ORF">NPA09_00305</name>
</gene>
<dbReference type="HAMAP" id="MF_00121">
    <property type="entry name" value="GatB"/>
    <property type="match status" value="1"/>
</dbReference>
<dbReference type="Pfam" id="PF02934">
    <property type="entry name" value="GatB_N"/>
    <property type="match status" value="1"/>
</dbReference>
<dbReference type="NCBIfam" id="NF004012">
    <property type="entry name" value="PRK05477.1-2"/>
    <property type="match status" value="1"/>
</dbReference>
<evidence type="ECO:0000256" key="9">
    <source>
        <dbReference type="ARBA" id="ARBA00047913"/>
    </source>
</evidence>
<dbReference type="SUPFAM" id="SSF89095">
    <property type="entry name" value="GatB/YqeY motif"/>
    <property type="match status" value="1"/>
</dbReference>
<keyword evidence="4 10" id="KW-0547">Nucleotide-binding</keyword>
<dbReference type="PANTHER" id="PTHR11659:SF0">
    <property type="entry name" value="GLUTAMYL-TRNA(GLN) AMIDOTRANSFERASE SUBUNIT B, MITOCHONDRIAL"/>
    <property type="match status" value="1"/>
</dbReference>
<evidence type="ECO:0000313" key="13">
    <source>
        <dbReference type="Proteomes" id="UP001059576"/>
    </source>
</evidence>
<accession>A0ABY5J220</accession>
<dbReference type="EC" id="6.3.5.-" evidence="10"/>
<evidence type="ECO:0000256" key="3">
    <source>
        <dbReference type="ARBA" id="ARBA00022598"/>
    </source>
</evidence>
<dbReference type="InterPro" id="IPR017959">
    <property type="entry name" value="Asn/Gln-tRNA_amidoTrfase_suB/E"/>
</dbReference>
<evidence type="ECO:0000256" key="5">
    <source>
        <dbReference type="ARBA" id="ARBA00022840"/>
    </source>
</evidence>
<feature type="domain" description="Asn/Gln amidotransferase" evidence="11">
    <location>
        <begin position="323"/>
        <end position="466"/>
    </location>
</feature>
<keyword evidence="5 10" id="KW-0067">ATP-binding</keyword>
<organism evidence="12 13">
    <name type="scientific">Mycoplasmopsis equigenitalium</name>
    <dbReference type="NCBI Taxonomy" id="114883"/>
    <lineage>
        <taxon>Bacteria</taxon>
        <taxon>Bacillati</taxon>
        <taxon>Mycoplasmatota</taxon>
        <taxon>Mycoplasmoidales</taxon>
        <taxon>Metamycoplasmataceae</taxon>
        <taxon>Mycoplasmopsis</taxon>
    </lineage>
</organism>
<evidence type="ECO:0000256" key="1">
    <source>
        <dbReference type="ARBA" id="ARBA00005306"/>
    </source>
</evidence>
<dbReference type="InterPro" id="IPR003789">
    <property type="entry name" value="Asn/Gln_tRNA_amidoTrase-B-like"/>
</dbReference>
<evidence type="ECO:0000256" key="10">
    <source>
        <dbReference type="HAMAP-Rule" id="MF_00121"/>
    </source>
</evidence>
<reference evidence="12" key="1">
    <citation type="submission" date="2022-07" db="EMBL/GenBank/DDBJ databases">
        <title>Complete genome of Mycoplasma equigenitalium type strain T37.</title>
        <authorList>
            <person name="Spergser J."/>
        </authorList>
    </citation>
    <scope>NUCLEOTIDE SEQUENCE</scope>
    <source>
        <strain evidence="12">T37</strain>
    </source>
</reference>
<dbReference type="NCBIfam" id="NF004014">
    <property type="entry name" value="PRK05477.1-4"/>
    <property type="match status" value="1"/>
</dbReference>
<dbReference type="InterPro" id="IPR014746">
    <property type="entry name" value="Gln_synth/guanido_kin_cat_dom"/>
</dbReference>
<dbReference type="Gene3D" id="1.10.10.410">
    <property type="match status" value="1"/>
</dbReference>
<evidence type="ECO:0000256" key="6">
    <source>
        <dbReference type="ARBA" id="ARBA00022917"/>
    </source>
</evidence>
<comment type="similarity">
    <text evidence="1 10">Belongs to the GatB/GatE family. GatB subfamily.</text>
</comment>
<dbReference type="Pfam" id="PF02637">
    <property type="entry name" value="GatB_Yqey"/>
    <property type="match status" value="1"/>
</dbReference>
<dbReference type="SUPFAM" id="SSF55931">
    <property type="entry name" value="Glutamine synthetase/guanido kinase"/>
    <property type="match status" value="1"/>
</dbReference>
<dbReference type="Proteomes" id="UP001059576">
    <property type="component" value="Chromosome"/>
</dbReference>
<comment type="catalytic activity">
    <reaction evidence="8 10">
        <text>L-aspartyl-tRNA(Asn) + L-glutamine + ATP + H2O = L-asparaginyl-tRNA(Asn) + L-glutamate + ADP + phosphate + 2 H(+)</text>
        <dbReference type="Rhea" id="RHEA:14513"/>
        <dbReference type="Rhea" id="RHEA-COMP:9674"/>
        <dbReference type="Rhea" id="RHEA-COMP:9677"/>
        <dbReference type="ChEBI" id="CHEBI:15377"/>
        <dbReference type="ChEBI" id="CHEBI:15378"/>
        <dbReference type="ChEBI" id="CHEBI:29985"/>
        <dbReference type="ChEBI" id="CHEBI:30616"/>
        <dbReference type="ChEBI" id="CHEBI:43474"/>
        <dbReference type="ChEBI" id="CHEBI:58359"/>
        <dbReference type="ChEBI" id="CHEBI:78515"/>
        <dbReference type="ChEBI" id="CHEBI:78516"/>
        <dbReference type="ChEBI" id="CHEBI:456216"/>
    </reaction>
</comment>
<dbReference type="RefSeq" id="WP_129722540.1">
    <property type="nucleotide sequence ID" value="NZ_CP101808.1"/>
</dbReference>
<evidence type="ECO:0000313" key="12">
    <source>
        <dbReference type="EMBL" id="UUD37302.1"/>
    </source>
</evidence>
<dbReference type="InterPro" id="IPR004413">
    <property type="entry name" value="GatB"/>
</dbReference>
<protein>
    <recommendedName>
        <fullName evidence="10">Aspartyl/glutamyl-tRNA(Asn/Gln) amidotransferase subunit B</fullName>
        <shortName evidence="10">Asp/Glu-ADT subunit B</shortName>
        <ecNumber evidence="10">6.3.5.-</ecNumber>
    </recommendedName>
</protein>
<dbReference type="PROSITE" id="PS01234">
    <property type="entry name" value="GATB"/>
    <property type="match status" value="1"/>
</dbReference>
<evidence type="ECO:0000256" key="4">
    <source>
        <dbReference type="ARBA" id="ARBA00022741"/>
    </source>
</evidence>
<sequence>MMQFETIIGIEIHLELNTKTKMFSGALIDFNADPNTKVTPIDIAYPGTLPLLNKEAVVSGIKLAKALKMEIDHLLRFDRKNYFYPDLPKGFQITQQFHPIGKNGALKINVNGKEHLVEIERIHLEEDTARQHHYEEDTFIDYNRAGIPLIEIVTRPVIHSADVAAKYVETIRQIALSQNISDARMEQGSLRADVNLSLRPLGSQLFGTKVEIKNINTISNIKKAIENEIAIQTKKLLGNIKIEQETKRFDEATQTNISMRKKTGAIDYKYFREPNIPSIKLENKFVDGIKLAELPWEKEDRYRKHNINDIYLTRLLNDYKLADFFDGIEYNDLDKKSKILFNEFVAYANSVNKHVTEIGINQEKIKECLEFIDKGVISGKQLKTLVPLLVNASKTVFDLIKENDLMQLSDEKELTKIIDSIITPELKIQYKENPERVIRQISGQLMKITKAKANPVVSNKIIIGRLSDD</sequence>
<dbReference type="EMBL" id="CP101808">
    <property type="protein sequence ID" value="UUD37302.1"/>
    <property type="molecule type" value="Genomic_DNA"/>
</dbReference>
<comment type="subunit">
    <text evidence="2 10">Heterotrimer of A, B and C subunits.</text>
</comment>
<keyword evidence="13" id="KW-1185">Reference proteome</keyword>
<evidence type="ECO:0000256" key="8">
    <source>
        <dbReference type="ARBA" id="ARBA00047380"/>
    </source>
</evidence>
<comment type="catalytic activity">
    <reaction evidence="9 10">
        <text>L-glutamyl-tRNA(Gln) + L-glutamine + ATP + H2O = L-glutaminyl-tRNA(Gln) + L-glutamate + ADP + phosphate + H(+)</text>
        <dbReference type="Rhea" id="RHEA:17521"/>
        <dbReference type="Rhea" id="RHEA-COMP:9681"/>
        <dbReference type="Rhea" id="RHEA-COMP:9684"/>
        <dbReference type="ChEBI" id="CHEBI:15377"/>
        <dbReference type="ChEBI" id="CHEBI:15378"/>
        <dbReference type="ChEBI" id="CHEBI:29985"/>
        <dbReference type="ChEBI" id="CHEBI:30616"/>
        <dbReference type="ChEBI" id="CHEBI:43474"/>
        <dbReference type="ChEBI" id="CHEBI:58359"/>
        <dbReference type="ChEBI" id="CHEBI:78520"/>
        <dbReference type="ChEBI" id="CHEBI:78521"/>
        <dbReference type="ChEBI" id="CHEBI:456216"/>
    </reaction>
</comment>
<dbReference type="NCBIfam" id="TIGR00133">
    <property type="entry name" value="gatB"/>
    <property type="match status" value="1"/>
</dbReference>
<evidence type="ECO:0000259" key="11">
    <source>
        <dbReference type="SMART" id="SM00845"/>
    </source>
</evidence>
<dbReference type="InterPro" id="IPR006075">
    <property type="entry name" value="Asn/Gln-tRNA_Trfase_suB/E_cat"/>
</dbReference>